<dbReference type="SUPFAM" id="SSF81324">
    <property type="entry name" value="Voltage-gated potassium channels"/>
    <property type="match status" value="1"/>
</dbReference>
<protein>
    <recommendedName>
        <fullName evidence="10">Potassium channel domain-containing protein</fullName>
    </recommendedName>
</protein>
<dbReference type="GO" id="GO:0015271">
    <property type="term" value="F:outward rectifier potassium channel activity"/>
    <property type="evidence" value="ECO:0007669"/>
    <property type="project" value="TreeGrafter"/>
</dbReference>
<keyword evidence="3 9" id="KW-0812">Transmembrane</keyword>
<dbReference type="AlphaFoldDB" id="A0A7Y9JYP6"/>
<evidence type="ECO:0000313" key="14">
    <source>
        <dbReference type="Proteomes" id="UP000618382"/>
    </source>
</evidence>
<evidence type="ECO:0000256" key="1">
    <source>
        <dbReference type="ARBA" id="ARBA00004141"/>
    </source>
</evidence>
<organism evidence="12 13">
    <name type="scientific">Cellulomonas oligotrophica</name>
    <dbReference type="NCBI Taxonomy" id="931536"/>
    <lineage>
        <taxon>Bacteria</taxon>
        <taxon>Bacillati</taxon>
        <taxon>Actinomycetota</taxon>
        <taxon>Actinomycetes</taxon>
        <taxon>Micrococcales</taxon>
        <taxon>Cellulomonadaceae</taxon>
        <taxon>Cellulomonas</taxon>
    </lineage>
</organism>
<evidence type="ECO:0000313" key="13">
    <source>
        <dbReference type="Proteomes" id="UP000577956"/>
    </source>
</evidence>
<comment type="subcellular location">
    <subcellularLocation>
        <location evidence="1">Membrane</location>
        <topology evidence="1">Multi-pass membrane protein</topology>
    </subcellularLocation>
</comment>
<accession>A0A7Y9JYP6</accession>
<feature type="region of interest" description="Disordered" evidence="8">
    <location>
        <begin position="1"/>
        <end position="26"/>
    </location>
</feature>
<feature type="transmembrane region" description="Helical" evidence="9">
    <location>
        <begin position="156"/>
        <end position="177"/>
    </location>
</feature>
<dbReference type="EMBL" id="BONN01000003">
    <property type="protein sequence ID" value="GIG32197.1"/>
    <property type="molecule type" value="Genomic_DNA"/>
</dbReference>
<dbReference type="Gene3D" id="1.10.287.70">
    <property type="match status" value="1"/>
</dbReference>
<dbReference type="InterPro" id="IPR003280">
    <property type="entry name" value="2pore_dom_K_chnl"/>
</dbReference>
<gene>
    <name evidence="12" type="ORF">BKA21_002566</name>
    <name evidence="11" type="ORF">Col01nite_13560</name>
</gene>
<name>A0A7Y9JYP6_9CELL</name>
<dbReference type="GO" id="GO:0030322">
    <property type="term" value="P:stabilization of membrane potential"/>
    <property type="evidence" value="ECO:0007669"/>
    <property type="project" value="TreeGrafter"/>
</dbReference>
<feature type="transmembrane region" description="Helical" evidence="9">
    <location>
        <begin position="131"/>
        <end position="149"/>
    </location>
</feature>
<dbReference type="RefSeq" id="WP_140459492.1">
    <property type="nucleotide sequence ID" value="NZ_BAABFI010000008.1"/>
</dbReference>
<keyword evidence="2" id="KW-0813">Transport</keyword>
<evidence type="ECO:0000313" key="12">
    <source>
        <dbReference type="EMBL" id="NYD87017.1"/>
    </source>
</evidence>
<dbReference type="PANTHER" id="PTHR11003:SF291">
    <property type="entry name" value="IP11374P"/>
    <property type="match status" value="1"/>
</dbReference>
<dbReference type="Proteomes" id="UP000577956">
    <property type="component" value="Unassembled WGS sequence"/>
</dbReference>
<evidence type="ECO:0000256" key="2">
    <source>
        <dbReference type="ARBA" id="ARBA00022448"/>
    </source>
</evidence>
<sequence length="197" mass="20293">MGARASGARGGAARTGATPSRAGPPARRGRVVLCTAAALLVATLAYAVVPRDAQALAGTTGTVRVLLLVGCVAALVDVVARLVRGAVAQGRSFGERLCVLLVVVWVVVVFFAAVAYVMADGFEWLRSKVDALYFAVTTLTTVGFGDVTPVSQEARLLVIVQMVFDVVVVTTAVTLLASARTGPPHEPGRSGGEEDTT</sequence>
<feature type="domain" description="Potassium channel" evidence="10">
    <location>
        <begin position="104"/>
        <end position="178"/>
    </location>
</feature>
<dbReference type="GO" id="GO:0022841">
    <property type="term" value="F:potassium ion leak channel activity"/>
    <property type="evidence" value="ECO:0007669"/>
    <property type="project" value="TreeGrafter"/>
</dbReference>
<keyword evidence="4 9" id="KW-1133">Transmembrane helix</keyword>
<evidence type="ECO:0000256" key="9">
    <source>
        <dbReference type="SAM" id="Phobius"/>
    </source>
</evidence>
<dbReference type="GO" id="GO:0005886">
    <property type="term" value="C:plasma membrane"/>
    <property type="evidence" value="ECO:0007669"/>
    <property type="project" value="TreeGrafter"/>
</dbReference>
<evidence type="ECO:0000313" key="11">
    <source>
        <dbReference type="EMBL" id="GIG32197.1"/>
    </source>
</evidence>
<keyword evidence="6 9" id="KW-0472">Membrane</keyword>
<evidence type="ECO:0000256" key="7">
    <source>
        <dbReference type="ARBA" id="ARBA00023303"/>
    </source>
</evidence>
<feature type="transmembrane region" description="Helical" evidence="9">
    <location>
        <begin position="55"/>
        <end position="76"/>
    </location>
</feature>
<dbReference type="PANTHER" id="PTHR11003">
    <property type="entry name" value="POTASSIUM CHANNEL, SUBFAMILY K"/>
    <property type="match status" value="1"/>
</dbReference>
<reference evidence="12 13" key="1">
    <citation type="submission" date="2020-07" db="EMBL/GenBank/DDBJ databases">
        <title>Sequencing the genomes of 1000 actinobacteria strains.</title>
        <authorList>
            <person name="Klenk H.-P."/>
        </authorList>
    </citation>
    <scope>NUCLEOTIDE SEQUENCE [LARGE SCALE GENOMIC DNA]</scope>
    <source>
        <strain evidence="12 13">DSM 24482</strain>
    </source>
</reference>
<feature type="transmembrane region" description="Helical" evidence="9">
    <location>
        <begin position="97"/>
        <end position="119"/>
    </location>
</feature>
<feature type="transmembrane region" description="Helical" evidence="9">
    <location>
        <begin position="31"/>
        <end position="49"/>
    </location>
</feature>
<proteinExistence type="predicted"/>
<evidence type="ECO:0000256" key="5">
    <source>
        <dbReference type="ARBA" id="ARBA00023065"/>
    </source>
</evidence>
<evidence type="ECO:0000256" key="8">
    <source>
        <dbReference type="SAM" id="MobiDB-lite"/>
    </source>
</evidence>
<reference evidence="11 14" key="2">
    <citation type="submission" date="2021-01" db="EMBL/GenBank/DDBJ databases">
        <title>Whole genome shotgun sequence of Cellulomonas oligotrophica NBRC 109435.</title>
        <authorList>
            <person name="Komaki H."/>
            <person name="Tamura T."/>
        </authorList>
    </citation>
    <scope>NUCLEOTIDE SEQUENCE [LARGE SCALE GENOMIC DNA]</scope>
    <source>
        <strain evidence="11 14">NBRC 109435</strain>
    </source>
</reference>
<keyword evidence="14" id="KW-1185">Reference proteome</keyword>
<dbReference type="Pfam" id="PF07885">
    <property type="entry name" value="Ion_trans_2"/>
    <property type="match status" value="1"/>
</dbReference>
<keyword evidence="7" id="KW-0407">Ion channel</keyword>
<evidence type="ECO:0000256" key="6">
    <source>
        <dbReference type="ARBA" id="ARBA00023136"/>
    </source>
</evidence>
<dbReference type="Proteomes" id="UP000618382">
    <property type="component" value="Unassembled WGS sequence"/>
</dbReference>
<comment type="caution">
    <text evidence="12">The sequence shown here is derived from an EMBL/GenBank/DDBJ whole genome shotgun (WGS) entry which is preliminary data.</text>
</comment>
<evidence type="ECO:0000256" key="4">
    <source>
        <dbReference type="ARBA" id="ARBA00022989"/>
    </source>
</evidence>
<dbReference type="InterPro" id="IPR013099">
    <property type="entry name" value="K_chnl_dom"/>
</dbReference>
<evidence type="ECO:0000256" key="3">
    <source>
        <dbReference type="ARBA" id="ARBA00022692"/>
    </source>
</evidence>
<dbReference type="EMBL" id="JACCBK010000001">
    <property type="protein sequence ID" value="NYD87017.1"/>
    <property type="molecule type" value="Genomic_DNA"/>
</dbReference>
<evidence type="ECO:0000259" key="10">
    <source>
        <dbReference type="Pfam" id="PF07885"/>
    </source>
</evidence>
<keyword evidence="5" id="KW-0406">Ion transport</keyword>